<keyword evidence="2" id="KW-1185">Reference proteome</keyword>
<dbReference type="Proteomes" id="UP000054383">
    <property type="component" value="Unassembled WGS sequence"/>
</dbReference>
<protein>
    <submittedName>
        <fullName evidence="1">Uncharacterized protein</fullName>
    </submittedName>
</protein>
<dbReference type="OMA" id="REMLWHE"/>
<sequence>MPADIELTTMPRAMPSHRSSIYSRPVSWSGLERLILGDGGPPGPLPIDRDIAACGGTTVALELTAASLQKAKTLRLGTPEGRRREMLWHEQECLFFSRCFDVFQDLREAIRAVSYNLQTQGDFYPEVEPSRSPRVRAAAQQLAAAYDRAEREEQIAQDDYLHFWKQKPAEVWI</sequence>
<name>A0A0U1MBK5_TALIS</name>
<evidence type="ECO:0000313" key="2">
    <source>
        <dbReference type="Proteomes" id="UP000054383"/>
    </source>
</evidence>
<evidence type="ECO:0000313" key="1">
    <source>
        <dbReference type="EMBL" id="CRG92919.1"/>
    </source>
</evidence>
<organism evidence="1 2">
    <name type="scientific">Talaromyces islandicus</name>
    <name type="common">Penicillium islandicum</name>
    <dbReference type="NCBI Taxonomy" id="28573"/>
    <lineage>
        <taxon>Eukaryota</taxon>
        <taxon>Fungi</taxon>
        <taxon>Dikarya</taxon>
        <taxon>Ascomycota</taxon>
        <taxon>Pezizomycotina</taxon>
        <taxon>Eurotiomycetes</taxon>
        <taxon>Eurotiomycetidae</taxon>
        <taxon>Eurotiales</taxon>
        <taxon>Trichocomaceae</taxon>
        <taxon>Talaromyces</taxon>
        <taxon>Talaromyces sect. Islandici</taxon>
    </lineage>
</organism>
<dbReference type="AlphaFoldDB" id="A0A0U1MBK5"/>
<dbReference type="EMBL" id="CVMT01000040">
    <property type="protein sequence ID" value="CRG92919.1"/>
    <property type="molecule type" value="Genomic_DNA"/>
</dbReference>
<reference evidence="1 2" key="1">
    <citation type="submission" date="2015-04" db="EMBL/GenBank/DDBJ databases">
        <authorList>
            <person name="Syromyatnikov M.Y."/>
            <person name="Popov V.N."/>
        </authorList>
    </citation>
    <scope>NUCLEOTIDE SEQUENCE [LARGE SCALE GENOMIC DNA]</scope>
    <source>
        <strain evidence="1">WF-38-12</strain>
    </source>
</reference>
<gene>
    <name evidence="1" type="ORF">PISL3812_10000</name>
</gene>
<accession>A0A0U1MBK5</accession>
<proteinExistence type="predicted"/>